<accession>L8FTP8</accession>
<dbReference type="Proteomes" id="UP000011064">
    <property type="component" value="Unassembled WGS sequence"/>
</dbReference>
<dbReference type="HOGENOM" id="CLU_2198079_0_0_1"/>
<dbReference type="InParanoid" id="L8FTP8"/>
<evidence type="ECO:0000256" key="1">
    <source>
        <dbReference type="SAM" id="MobiDB-lite"/>
    </source>
</evidence>
<sequence>MAYTAEEKAAMAARNDPEQDQESLAEGASIPSSANQTNELHDPNNSNPKPSFTLWAKQLKRDMNLYLQIDMKRLNGMLKPLTNSRNYLSPTRKWHGLCTRTFFRTIWP</sequence>
<keyword evidence="3" id="KW-1185">Reference proteome</keyword>
<proteinExistence type="predicted"/>
<dbReference type="EMBL" id="GL574791">
    <property type="protein sequence ID" value="ELR03929.1"/>
    <property type="molecule type" value="Genomic_DNA"/>
</dbReference>
<gene>
    <name evidence="2" type="ORF">GMDG_08957</name>
</gene>
<protein>
    <submittedName>
        <fullName evidence="2">Uncharacterized protein</fullName>
    </submittedName>
</protein>
<feature type="region of interest" description="Disordered" evidence="1">
    <location>
        <begin position="1"/>
        <end position="52"/>
    </location>
</feature>
<name>L8FTP8_PSED2</name>
<feature type="compositionally biased region" description="Polar residues" evidence="1">
    <location>
        <begin position="30"/>
        <end position="50"/>
    </location>
</feature>
<organism evidence="2 3">
    <name type="scientific">Pseudogymnoascus destructans (strain ATCC MYA-4855 / 20631-21)</name>
    <name type="common">Bat white-nose syndrome fungus</name>
    <name type="synonym">Geomyces destructans</name>
    <dbReference type="NCBI Taxonomy" id="658429"/>
    <lineage>
        <taxon>Eukaryota</taxon>
        <taxon>Fungi</taxon>
        <taxon>Dikarya</taxon>
        <taxon>Ascomycota</taxon>
        <taxon>Pezizomycotina</taxon>
        <taxon>Leotiomycetes</taxon>
        <taxon>Thelebolales</taxon>
        <taxon>Thelebolaceae</taxon>
        <taxon>Pseudogymnoascus</taxon>
    </lineage>
</organism>
<dbReference type="VEuPathDB" id="FungiDB:GMDG_08957"/>
<dbReference type="AlphaFoldDB" id="L8FTP8"/>
<reference evidence="3" key="1">
    <citation type="submission" date="2010-09" db="EMBL/GenBank/DDBJ databases">
        <title>The genome sequence of Geomyces destructans 20631-21.</title>
        <authorList>
            <consortium name="The Broad Institute Genome Sequencing Platform"/>
            <person name="Cuomo C.A."/>
            <person name="Blehert D.S."/>
            <person name="Lorch J.M."/>
            <person name="Young S.K."/>
            <person name="Zeng Q."/>
            <person name="Gargeya S."/>
            <person name="Fitzgerald M."/>
            <person name="Haas B."/>
            <person name="Abouelleil A."/>
            <person name="Alvarado L."/>
            <person name="Arachchi H.M."/>
            <person name="Berlin A."/>
            <person name="Brown A."/>
            <person name="Chapman S.B."/>
            <person name="Chen Z."/>
            <person name="Dunbar C."/>
            <person name="Freedman E."/>
            <person name="Gearin G."/>
            <person name="Gellesch M."/>
            <person name="Goldberg J."/>
            <person name="Griggs A."/>
            <person name="Gujja S."/>
            <person name="Heiman D."/>
            <person name="Howarth C."/>
            <person name="Larson L."/>
            <person name="Lui A."/>
            <person name="MacDonald P.J.P."/>
            <person name="Montmayeur A."/>
            <person name="Murphy C."/>
            <person name="Neiman D."/>
            <person name="Pearson M."/>
            <person name="Priest M."/>
            <person name="Roberts A."/>
            <person name="Saif S."/>
            <person name="Shea T."/>
            <person name="Shenoy N."/>
            <person name="Sisk P."/>
            <person name="Stolte C."/>
            <person name="Sykes S."/>
            <person name="Wortman J."/>
            <person name="Nusbaum C."/>
            <person name="Birren B."/>
        </authorList>
    </citation>
    <scope>NUCLEOTIDE SEQUENCE [LARGE SCALE GENOMIC DNA]</scope>
    <source>
        <strain evidence="3">ATCC MYA-4855 / 20631-21</strain>
    </source>
</reference>
<evidence type="ECO:0000313" key="2">
    <source>
        <dbReference type="EMBL" id="ELR03929.1"/>
    </source>
</evidence>
<evidence type="ECO:0000313" key="3">
    <source>
        <dbReference type="Proteomes" id="UP000011064"/>
    </source>
</evidence>